<evidence type="ECO:0000256" key="1">
    <source>
        <dbReference type="SAM" id="MobiDB-lite"/>
    </source>
</evidence>
<feature type="compositionally biased region" description="Basic and acidic residues" evidence="1">
    <location>
        <begin position="320"/>
        <end position="329"/>
    </location>
</feature>
<feature type="compositionally biased region" description="Low complexity" evidence="1">
    <location>
        <begin position="31"/>
        <end position="43"/>
    </location>
</feature>
<dbReference type="AlphaFoldDB" id="A0A8H4L1G8"/>
<accession>A0A8H4L1G8</accession>
<feature type="compositionally biased region" description="Acidic residues" evidence="1">
    <location>
        <begin position="354"/>
        <end position="369"/>
    </location>
</feature>
<gene>
    <name evidence="2" type="ORF">FALBO_13862</name>
</gene>
<evidence type="ECO:0000313" key="2">
    <source>
        <dbReference type="EMBL" id="KAF4459388.1"/>
    </source>
</evidence>
<keyword evidence="3" id="KW-1185">Reference proteome</keyword>
<feature type="region of interest" description="Disordered" evidence="1">
    <location>
        <begin position="1"/>
        <end position="393"/>
    </location>
</feature>
<name>A0A8H4L1G8_9HYPO</name>
<evidence type="ECO:0000313" key="3">
    <source>
        <dbReference type="Proteomes" id="UP000554235"/>
    </source>
</evidence>
<dbReference type="Proteomes" id="UP000554235">
    <property type="component" value="Unassembled WGS sequence"/>
</dbReference>
<proteinExistence type="predicted"/>
<feature type="region of interest" description="Disordered" evidence="1">
    <location>
        <begin position="643"/>
        <end position="666"/>
    </location>
</feature>
<feature type="compositionally biased region" description="Basic and acidic residues" evidence="1">
    <location>
        <begin position="98"/>
        <end position="120"/>
    </location>
</feature>
<reference evidence="2 3" key="1">
    <citation type="submission" date="2020-01" db="EMBL/GenBank/DDBJ databases">
        <title>Identification and distribution of gene clusters putatively required for synthesis of sphingolipid metabolism inhibitors in phylogenetically diverse species of the filamentous fungus Fusarium.</title>
        <authorList>
            <person name="Kim H.-S."/>
            <person name="Busman M."/>
            <person name="Brown D.W."/>
            <person name="Divon H."/>
            <person name="Uhlig S."/>
            <person name="Proctor R.H."/>
        </authorList>
    </citation>
    <scope>NUCLEOTIDE SEQUENCE [LARGE SCALE GENOMIC DNA]</scope>
    <source>
        <strain evidence="2 3">NRRL 20459</strain>
    </source>
</reference>
<dbReference type="OrthoDB" id="5236024at2759"/>
<sequence>MARLRSQGKAKTLAPGSKIGRQRRTRKSTQADAPASSEESASRNTRRRSSQRTKLDQQPTSSPGRRTRSQKGAVSHERLSTPPKRKRRSTVADSQEQPPKRQRNEDVGAVEEEPHGHASDDDSAPLSQDFYTKINKSALGEQLQNLPQLRPDNSVEHPAETESRMEIVVEASQDGARDEEAHMAEVDVVADSHRPTRDVSEPEEEDSAPAKGQQELNNSIEQPESIVQSEGVERADAEPRPSASHPRSSQPGKRRKRRQSQKAPFGEATYQEPRGVSPDLGLKMPSPQAKRPSTRGRPRISTTQEDLYEYHGSDEEEDPQKEMQQEEKSNTATEATPKRKQSQPQSTQPRPTENEEEPETEDEDEDVPDSDQAPDGSESEAHEDSLFIDPSGEDEATIRVKIHGRMVQKLFTLMTFSAWTGKRKWDEDVRVQVREPEPGRRKKPAGRSKALMIALNGLWGLCLKIPRAPRFESQHAYQREQAAAFKKSISTISRRVERYASYITTRMGSSETNTKELENGRIAVNQLYTRIIPMLVLILKQAFLAGCDESSGKNAGSVKQNGEFTKYILQLLERTAGWIKRLGHVMLGWLELHPPKLASQSIAERDRVRNIQTYRQQLIADTGSLQKALEEALKKYGELVKAPERDRREQEKRERALREREEQEKKLREAQDLQMQRFILSTQRKRLSRPTAHRSTQALNKAANQSTWVASQSLSGDEYFEKHGGWRYWEDDRLLNTIRNTLRPNYRVLTDMLPGRSIEEVEQRAKHLRRNIRQKYEKAGWQPPAWSYD</sequence>
<feature type="compositionally biased region" description="Basic and acidic residues" evidence="1">
    <location>
        <begin position="175"/>
        <end position="200"/>
    </location>
</feature>
<feature type="compositionally biased region" description="Basic and acidic residues" evidence="1">
    <location>
        <begin position="153"/>
        <end position="167"/>
    </location>
</feature>
<protein>
    <submittedName>
        <fullName evidence="2">Uncharacterized protein</fullName>
    </submittedName>
</protein>
<feature type="compositionally biased region" description="Low complexity" evidence="1">
    <location>
        <begin position="342"/>
        <end position="351"/>
    </location>
</feature>
<feature type="compositionally biased region" description="Polar residues" evidence="1">
    <location>
        <begin position="214"/>
        <end position="228"/>
    </location>
</feature>
<dbReference type="EMBL" id="JAADYS010002188">
    <property type="protein sequence ID" value="KAF4459388.1"/>
    <property type="molecule type" value="Genomic_DNA"/>
</dbReference>
<comment type="caution">
    <text evidence="2">The sequence shown here is derived from an EMBL/GenBank/DDBJ whole genome shotgun (WGS) entry which is preliminary data.</text>
</comment>
<organism evidence="2 3">
    <name type="scientific">Fusarium albosuccineum</name>
    <dbReference type="NCBI Taxonomy" id="1237068"/>
    <lineage>
        <taxon>Eukaryota</taxon>
        <taxon>Fungi</taxon>
        <taxon>Dikarya</taxon>
        <taxon>Ascomycota</taxon>
        <taxon>Pezizomycotina</taxon>
        <taxon>Sordariomycetes</taxon>
        <taxon>Hypocreomycetidae</taxon>
        <taxon>Hypocreales</taxon>
        <taxon>Nectriaceae</taxon>
        <taxon>Fusarium</taxon>
        <taxon>Fusarium decemcellulare species complex</taxon>
    </lineage>
</organism>